<organism evidence="2 3">
    <name type="scientific">Paragonimus westermani</name>
    <dbReference type="NCBI Taxonomy" id="34504"/>
    <lineage>
        <taxon>Eukaryota</taxon>
        <taxon>Metazoa</taxon>
        <taxon>Spiralia</taxon>
        <taxon>Lophotrochozoa</taxon>
        <taxon>Platyhelminthes</taxon>
        <taxon>Trematoda</taxon>
        <taxon>Digenea</taxon>
        <taxon>Plagiorchiida</taxon>
        <taxon>Troglotremata</taxon>
        <taxon>Troglotrematidae</taxon>
        <taxon>Paragonimus</taxon>
    </lineage>
</organism>
<protein>
    <submittedName>
        <fullName evidence="2">Uncharacterized protein</fullName>
    </submittedName>
</protein>
<evidence type="ECO:0000256" key="1">
    <source>
        <dbReference type="SAM" id="MobiDB-lite"/>
    </source>
</evidence>
<name>A0A8T0DC81_9TREM</name>
<sequence>MSETLLRLRKQFYRTSWSRKQHKLLEGERTVDVHVIKIDANDCGPGSSSHWTAESERALLNFQQEGNHYSHRSLQLIRSTSTSCSSSSSSSKRAPTPNPRRQKRTKQTTILKHLQEDDSAKYAQDPYPDQPTKNIGYRRFVDISCVTKEPSVQLDSGRVNARKDLSFKQKWTAFSNSFRHSNRSKKEILPAPKLENSVLNDEDQENSHKFAFDNAALEYPGIGKMDAPVRSLTTNNSVVINTSKTR</sequence>
<feature type="compositionally biased region" description="Low complexity" evidence="1">
    <location>
        <begin position="80"/>
        <end position="91"/>
    </location>
</feature>
<keyword evidence="3" id="KW-1185">Reference proteome</keyword>
<dbReference type="EMBL" id="JTDF01007381">
    <property type="protein sequence ID" value="KAF8565052.1"/>
    <property type="molecule type" value="Genomic_DNA"/>
</dbReference>
<proteinExistence type="predicted"/>
<gene>
    <name evidence="2" type="ORF">P879_09015</name>
</gene>
<dbReference type="Proteomes" id="UP000699462">
    <property type="component" value="Unassembled WGS sequence"/>
</dbReference>
<accession>A0A8T0DC81</accession>
<reference evidence="2 3" key="1">
    <citation type="submission" date="2019-07" db="EMBL/GenBank/DDBJ databases">
        <title>Annotation for the trematode Paragonimus westermani.</title>
        <authorList>
            <person name="Choi Y.-J."/>
        </authorList>
    </citation>
    <scope>NUCLEOTIDE SEQUENCE [LARGE SCALE GENOMIC DNA]</scope>
    <source>
        <strain evidence="2">180907_Pwestermani</strain>
    </source>
</reference>
<comment type="caution">
    <text evidence="2">The sequence shown here is derived from an EMBL/GenBank/DDBJ whole genome shotgun (WGS) entry which is preliminary data.</text>
</comment>
<evidence type="ECO:0000313" key="2">
    <source>
        <dbReference type="EMBL" id="KAF8565052.1"/>
    </source>
</evidence>
<evidence type="ECO:0000313" key="3">
    <source>
        <dbReference type="Proteomes" id="UP000699462"/>
    </source>
</evidence>
<dbReference type="AlphaFoldDB" id="A0A8T0DC81"/>
<feature type="region of interest" description="Disordered" evidence="1">
    <location>
        <begin position="80"/>
        <end position="107"/>
    </location>
</feature>
<dbReference type="OrthoDB" id="6253437at2759"/>